<feature type="compositionally biased region" description="Polar residues" evidence="2">
    <location>
        <begin position="343"/>
        <end position="360"/>
    </location>
</feature>
<comment type="caution">
    <text evidence="3">The sequence shown here is derived from an EMBL/GenBank/DDBJ whole genome shotgun (WGS) entry which is preliminary data.</text>
</comment>
<name>A0AAD4CHI9_ASPNN</name>
<gene>
    <name evidence="3" type="ORF">FE257_011249</name>
</gene>
<feature type="region of interest" description="Disordered" evidence="2">
    <location>
        <begin position="327"/>
        <end position="360"/>
    </location>
</feature>
<feature type="region of interest" description="Disordered" evidence="2">
    <location>
        <begin position="723"/>
        <end position="750"/>
    </location>
</feature>
<keyword evidence="1" id="KW-0175">Coiled coil</keyword>
<dbReference type="PANTHER" id="PTHR32114">
    <property type="entry name" value="ABC TRANSPORTER ABCH.3"/>
    <property type="match status" value="1"/>
</dbReference>
<feature type="coiled-coil region" evidence="1">
    <location>
        <begin position="599"/>
        <end position="651"/>
    </location>
</feature>
<accession>A0AAD4CHI9</accession>
<feature type="coiled-coil region" evidence="1">
    <location>
        <begin position="118"/>
        <end position="213"/>
    </location>
</feature>
<evidence type="ECO:0000313" key="3">
    <source>
        <dbReference type="EMBL" id="KAF9886609.1"/>
    </source>
</evidence>
<feature type="region of interest" description="Disordered" evidence="2">
    <location>
        <begin position="774"/>
        <end position="929"/>
    </location>
</feature>
<protein>
    <submittedName>
        <fullName evidence="3">Uncharacterized protein</fullName>
    </submittedName>
</protein>
<dbReference type="AlphaFoldDB" id="A0AAD4CHI9"/>
<organism evidence="3 4">
    <name type="scientific">Aspergillus nanangensis</name>
    <dbReference type="NCBI Taxonomy" id="2582783"/>
    <lineage>
        <taxon>Eukaryota</taxon>
        <taxon>Fungi</taxon>
        <taxon>Dikarya</taxon>
        <taxon>Ascomycota</taxon>
        <taxon>Pezizomycotina</taxon>
        <taxon>Eurotiomycetes</taxon>
        <taxon>Eurotiomycetidae</taxon>
        <taxon>Eurotiales</taxon>
        <taxon>Aspergillaceae</taxon>
        <taxon>Aspergillus</taxon>
        <taxon>Aspergillus subgen. Circumdati</taxon>
    </lineage>
</organism>
<proteinExistence type="predicted"/>
<dbReference type="EMBL" id="VCAU01000074">
    <property type="protein sequence ID" value="KAF9886609.1"/>
    <property type="molecule type" value="Genomic_DNA"/>
</dbReference>
<dbReference type="Proteomes" id="UP001194746">
    <property type="component" value="Unassembled WGS sequence"/>
</dbReference>
<evidence type="ECO:0000256" key="1">
    <source>
        <dbReference type="SAM" id="Coils"/>
    </source>
</evidence>
<evidence type="ECO:0000256" key="2">
    <source>
        <dbReference type="SAM" id="MobiDB-lite"/>
    </source>
</evidence>
<feature type="compositionally biased region" description="Polar residues" evidence="2">
    <location>
        <begin position="774"/>
        <end position="786"/>
    </location>
</feature>
<feature type="compositionally biased region" description="Basic and acidic residues" evidence="2">
    <location>
        <begin position="883"/>
        <end position="895"/>
    </location>
</feature>
<feature type="compositionally biased region" description="Basic residues" evidence="2">
    <location>
        <begin position="787"/>
        <end position="798"/>
    </location>
</feature>
<reference evidence="3" key="1">
    <citation type="journal article" date="2019" name="Beilstein J. Org. Chem.">
        <title>Nanangenines: drimane sesquiterpenoids as the dominant metabolite cohort of a novel Australian fungus, Aspergillus nanangensis.</title>
        <authorList>
            <person name="Lacey H.J."/>
            <person name="Gilchrist C.L.M."/>
            <person name="Crombie A."/>
            <person name="Kalaitzis J.A."/>
            <person name="Vuong D."/>
            <person name="Rutledge P.J."/>
            <person name="Turner P."/>
            <person name="Pitt J.I."/>
            <person name="Lacey E."/>
            <person name="Chooi Y.H."/>
            <person name="Piggott A.M."/>
        </authorList>
    </citation>
    <scope>NUCLEOTIDE SEQUENCE</scope>
    <source>
        <strain evidence="3">MST-FP2251</strain>
    </source>
</reference>
<evidence type="ECO:0000313" key="4">
    <source>
        <dbReference type="Proteomes" id="UP001194746"/>
    </source>
</evidence>
<sequence length="929" mass="104169">MNSTASSPPSRDPRLNRGPPPVPTRPSSKDSGFMMPFGNPPLPLERNQDEVSGDNLVRCITELAQAAALSTCMQAEKEKLKKSKDLMQPLLQKAQAITNFPSTTASFEHTSKLQNANLKKVESELADHHARLQQLQRTVKTTLASVISPQPSSHLVEIKRLQDEIKVTKDASEEAKLDASKASDEIAKLAKSNQSLQEQIQGLKSSAENRSREVVDRLDKLSVDCQGVRNEVSKKPSQGVLDKQIHDIEGRFESLGAKIEGFHDVQEQFSRRMGDLDPLIMKQKGTVEKHEEIMNETNVRFLLTLGTQLNDFRERLQSVETGMKAKESESVLNVPGALPDPAQSPNQMANLESNRGRSNGSDPTLLHHIERLDDRCNQLAEIHKHKDYELFGRMETAEKGIKEQAEAHRRSYNEISQQLHALGLAAPMQELWARIRDMGEVLEAVRIGLQSLEGRYNSLSTERIVKNMVVAWQELYPSATQLMEQTSTLRGHVEQELASVNMRLENLTRAHNSQDARVSQVKDDTTEHRDEFNRLKNDHATLAQSLGPLWDQRSTLLENQTELCSLQSKYDTLLETSKDLVSQINEMKALSNGPDDGDCELIKRDLRKLEEQLAQINEMKTLSNGPDSGDCEIIKRDLTKLDEQLAALTGRYNDVNDILRSMDKKITEFESTHTATIGTVGAQQAGLNSLLDKWPEIQESTTQTDRDVERQLQDAFLAAEQYQERRLAPSDQPEFTQRNSSADNMENPGSARMSITSEQLVPKRGSSTEAVDILNSSMEVESTQQPSRKKSKKRRRRGAVSESGPLDSISSPGPNAEETPYERKKSRKSLANEERFLSSQRLPSASPIRTPMPKPKSSQRSPAGTEASERDYSSRVLLPVRNSTEETPVRSDSSMRKSKRQKRQVVHDNPQKQNVAGQREGTISIPDEQ</sequence>
<keyword evidence="4" id="KW-1185">Reference proteome</keyword>
<feature type="compositionally biased region" description="Polar residues" evidence="2">
    <location>
        <begin position="733"/>
        <end position="744"/>
    </location>
</feature>
<dbReference type="PANTHER" id="PTHR32114:SF2">
    <property type="entry name" value="ABC TRANSPORTER ABCH.3"/>
    <property type="match status" value="1"/>
</dbReference>
<feature type="region of interest" description="Disordered" evidence="2">
    <location>
        <begin position="1"/>
        <end position="48"/>
    </location>
</feature>
<reference evidence="3" key="2">
    <citation type="submission" date="2020-02" db="EMBL/GenBank/DDBJ databases">
        <authorList>
            <person name="Gilchrist C.L.M."/>
            <person name="Chooi Y.-H."/>
        </authorList>
    </citation>
    <scope>NUCLEOTIDE SEQUENCE</scope>
    <source>
        <strain evidence="3">MST-FP2251</strain>
    </source>
</reference>